<keyword evidence="5 7" id="KW-0238">DNA-binding</keyword>
<keyword evidence="4 7" id="KW-0158">Chromosome</keyword>
<feature type="domain" description="H15" evidence="9">
    <location>
        <begin position="38"/>
        <end position="112"/>
    </location>
</feature>
<dbReference type="PRINTS" id="PR00624">
    <property type="entry name" value="HISTONEH5"/>
</dbReference>
<name>A0A9P0E8K8_NEZVI</name>
<evidence type="ECO:0000256" key="7">
    <source>
        <dbReference type="RuleBase" id="RU003894"/>
    </source>
</evidence>
<feature type="compositionally biased region" description="Basic residues" evidence="8">
    <location>
        <begin position="182"/>
        <end position="206"/>
    </location>
</feature>
<dbReference type="GO" id="GO:0005634">
    <property type="term" value="C:nucleus"/>
    <property type="evidence" value="ECO:0007669"/>
    <property type="project" value="UniProtKB-SubCell"/>
</dbReference>
<proteinExistence type="inferred from homology"/>
<dbReference type="EMBL" id="OV725077">
    <property type="protein sequence ID" value="CAH1392088.1"/>
    <property type="molecule type" value="Genomic_DNA"/>
</dbReference>
<evidence type="ECO:0000256" key="8">
    <source>
        <dbReference type="SAM" id="MobiDB-lite"/>
    </source>
</evidence>
<dbReference type="GO" id="GO:0030261">
    <property type="term" value="P:chromosome condensation"/>
    <property type="evidence" value="ECO:0007669"/>
    <property type="project" value="TreeGrafter"/>
</dbReference>
<dbReference type="InterPro" id="IPR036390">
    <property type="entry name" value="WH_DNA-bd_sf"/>
</dbReference>
<comment type="subcellular location">
    <subcellularLocation>
        <location evidence="3">Chromosome</location>
    </subcellularLocation>
    <subcellularLocation>
        <location evidence="2 7">Nucleus</location>
    </subcellularLocation>
</comment>
<dbReference type="GO" id="GO:0045910">
    <property type="term" value="P:negative regulation of DNA recombination"/>
    <property type="evidence" value="ECO:0007669"/>
    <property type="project" value="TreeGrafter"/>
</dbReference>
<dbReference type="PANTHER" id="PTHR11467">
    <property type="entry name" value="HISTONE H1"/>
    <property type="match status" value="1"/>
</dbReference>
<dbReference type="GO" id="GO:0003690">
    <property type="term" value="F:double-stranded DNA binding"/>
    <property type="evidence" value="ECO:0007669"/>
    <property type="project" value="TreeGrafter"/>
</dbReference>
<keyword evidence="11" id="KW-1185">Reference proteome</keyword>
<dbReference type="InterPro" id="IPR005819">
    <property type="entry name" value="H1/H5"/>
</dbReference>
<evidence type="ECO:0000256" key="6">
    <source>
        <dbReference type="ARBA" id="ARBA00023242"/>
    </source>
</evidence>
<dbReference type="GO" id="GO:0006334">
    <property type="term" value="P:nucleosome assembly"/>
    <property type="evidence" value="ECO:0007669"/>
    <property type="project" value="InterPro"/>
</dbReference>
<dbReference type="Gene3D" id="1.10.10.10">
    <property type="entry name" value="Winged helix-like DNA-binding domain superfamily/Winged helix DNA-binding domain"/>
    <property type="match status" value="1"/>
</dbReference>
<accession>A0A9P0E8K8</accession>
<feature type="compositionally biased region" description="Low complexity" evidence="8">
    <location>
        <begin position="123"/>
        <end position="153"/>
    </location>
</feature>
<dbReference type="PROSITE" id="PS51504">
    <property type="entry name" value="H15"/>
    <property type="match status" value="1"/>
</dbReference>
<dbReference type="GO" id="GO:0031492">
    <property type="term" value="F:nucleosomal DNA binding"/>
    <property type="evidence" value="ECO:0007669"/>
    <property type="project" value="TreeGrafter"/>
</dbReference>
<dbReference type="AlphaFoldDB" id="A0A9P0E8K8"/>
<keyword evidence="6 7" id="KW-0539">Nucleus</keyword>
<sequence length="206" mass="20849">MTETTTEAAAPTTPATPKAKKGKGAASTGAKKPKTAPSHPPVSQMVTAAIKSLKERGGSSTQAIKKYISSTYKIDAEKKSHFIKKYLVSAVASGSLVQTKGKGASGSFKLAGAGGEGKKVATTKKAPAKPSVASKSKSPKAKPATTKKAAAASKAKKTKKPPTAAKTPKPKVAKAKPATTPKAKKAPAKKAPAKKPAAKKASPKKK</sequence>
<dbReference type="OrthoDB" id="10069608at2759"/>
<protein>
    <recommendedName>
        <fullName evidence="9">H15 domain-containing protein</fullName>
    </recommendedName>
</protein>
<dbReference type="InterPro" id="IPR005818">
    <property type="entry name" value="Histone_H1/H5_H15"/>
</dbReference>
<comment type="similarity">
    <text evidence="7">Belongs to the histone H1/H5 family.</text>
</comment>
<evidence type="ECO:0000256" key="5">
    <source>
        <dbReference type="ARBA" id="ARBA00023125"/>
    </source>
</evidence>
<evidence type="ECO:0000313" key="11">
    <source>
        <dbReference type="Proteomes" id="UP001152798"/>
    </source>
</evidence>
<evidence type="ECO:0000256" key="4">
    <source>
        <dbReference type="ARBA" id="ARBA00022454"/>
    </source>
</evidence>
<evidence type="ECO:0000259" key="9">
    <source>
        <dbReference type="PROSITE" id="PS51504"/>
    </source>
</evidence>
<evidence type="ECO:0000256" key="1">
    <source>
        <dbReference type="ARBA" id="ARBA00002809"/>
    </source>
</evidence>
<comment type="function">
    <text evidence="1">Histones H1 are necessary for the condensation of nucleosome chains into higher-order structures.</text>
</comment>
<dbReference type="CDD" id="cd00073">
    <property type="entry name" value="H15"/>
    <property type="match status" value="1"/>
</dbReference>
<feature type="region of interest" description="Disordered" evidence="8">
    <location>
        <begin position="98"/>
        <end position="206"/>
    </location>
</feature>
<dbReference type="PANTHER" id="PTHR11467:SF20">
    <property type="entry name" value="H15 DOMAIN-CONTAINING PROTEIN-RELATED"/>
    <property type="match status" value="1"/>
</dbReference>
<dbReference type="SMART" id="SM00526">
    <property type="entry name" value="H15"/>
    <property type="match status" value="1"/>
</dbReference>
<dbReference type="Proteomes" id="UP001152798">
    <property type="component" value="Chromosome 1"/>
</dbReference>
<dbReference type="Pfam" id="PF00538">
    <property type="entry name" value="Linker_histone"/>
    <property type="match status" value="1"/>
</dbReference>
<feature type="compositionally biased region" description="Low complexity" evidence="8">
    <location>
        <begin position="1"/>
        <end position="17"/>
    </location>
</feature>
<evidence type="ECO:0000313" key="10">
    <source>
        <dbReference type="EMBL" id="CAH1392088.1"/>
    </source>
</evidence>
<gene>
    <name evidence="10" type="ORF">NEZAVI_LOCUS2973</name>
</gene>
<dbReference type="SUPFAM" id="SSF46785">
    <property type="entry name" value="Winged helix' DNA-binding domain"/>
    <property type="match status" value="1"/>
</dbReference>
<dbReference type="GO" id="GO:0030527">
    <property type="term" value="F:structural constituent of chromatin"/>
    <property type="evidence" value="ECO:0007669"/>
    <property type="project" value="InterPro"/>
</dbReference>
<dbReference type="FunFam" id="1.10.10.10:FF:000140">
    <property type="entry name" value="Histone H1.0"/>
    <property type="match status" value="1"/>
</dbReference>
<feature type="region of interest" description="Disordered" evidence="8">
    <location>
        <begin position="1"/>
        <end position="44"/>
    </location>
</feature>
<evidence type="ECO:0000256" key="3">
    <source>
        <dbReference type="ARBA" id="ARBA00004286"/>
    </source>
</evidence>
<evidence type="ECO:0000256" key="2">
    <source>
        <dbReference type="ARBA" id="ARBA00004123"/>
    </source>
</evidence>
<dbReference type="InterPro" id="IPR036388">
    <property type="entry name" value="WH-like_DNA-bd_sf"/>
</dbReference>
<dbReference type="GO" id="GO:0000786">
    <property type="term" value="C:nucleosome"/>
    <property type="evidence" value="ECO:0007669"/>
    <property type="project" value="InterPro"/>
</dbReference>
<organism evidence="10 11">
    <name type="scientific">Nezara viridula</name>
    <name type="common">Southern green stink bug</name>
    <name type="synonym">Cimex viridulus</name>
    <dbReference type="NCBI Taxonomy" id="85310"/>
    <lineage>
        <taxon>Eukaryota</taxon>
        <taxon>Metazoa</taxon>
        <taxon>Ecdysozoa</taxon>
        <taxon>Arthropoda</taxon>
        <taxon>Hexapoda</taxon>
        <taxon>Insecta</taxon>
        <taxon>Pterygota</taxon>
        <taxon>Neoptera</taxon>
        <taxon>Paraneoptera</taxon>
        <taxon>Hemiptera</taxon>
        <taxon>Heteroptera</taxon>
        <taxon>Panheteroptera</taxon>
        <taxon>Pentatomomorpha</taxon>
        <taxon>Pentatomoidea</taxon>
        <taxon>Pentatomidae</taxon>
        <taxon>Pentatominae</taxon>
        <taxon>Nezara</taxon>
    </lineage>
</organism>
<reference evidence="10" key="1">
    <citation type="submission" date="2022-01" db="EMBL/GenBank/DDBJ databases">
        <authorList>
            <person name="King R."/>
        </authorList>
    </citation>
    <scope>NUCLEOTIDE SEQUENCE</scope>
</reference>